<evidence type="ECO:0000259" key="2">
    <source>
        <dbReference type="Pfam" id="PF13717"/>
    </source>
</evidence>
<name>A0A520X8A4_9DELT</name>
<evidence type="ECO:0000313" key="3">
    <source>
        <dbReference type="EMBL" id="RZV37437.1"/>
    </source>
</evidence>
<feature type="transmembrane region" description="Helical" evidence="1">
    <location>
        <begin position="142"/>
        <end position="164"/>
    </location>
</feature>
<dbReference type="NCBIfam" id="TIGR02098">
    <property type="entry name" value="MJ0042_CXXC"/>
    <property type="match status" value="1"/>
</dbReference>
<dbReference type="EMBL" id="SHMQ01000037">
    <property type="protein sequence ID" value="RZV37437.1"/>
    <property type="molecule type" value="Genomic_DNA"/>
</dbReference>
<keyword evidence="1" id="KW-0472">Membrane</keyword>
<proteinExistence type="predicted"/>
<dbReference type="InterPro" id="IPR011723">
    <property type="entry name" value="Znf/thioredoxin_put"/>
</dbReference>
<accession>A0A520X8A4</accession>
<feature type="domain" description="Zinc finger/thioredoxin putative" evidence="2">
    <location>
        <begin position="1"/>
        <end position="36"/>
    </location>
</feature>
<organism evidence="3 4">
    <name type="scientific">Candidatus Acidulodesulfobacterium acidiphilum</name>
    <dbReference type="NCBI Taxonomy" id="2597224"/>
    <lineage>
        <taxon>Bacteria</taxon>
        <taxon>Deltaproteobacteria</taxon>
        <taxon>Candidatus Acidulodesulfobacterales</taxon>
        <taxon>Candidatus Acidulodesulfobacterium</taxon>
    </lineage>
</organism>
<reference evidence="3 4" key="1">
    <citation type="submission" date="2019-01" db="EMBL/GenBank/DDBJ databases">
        <title>Insights into ecological role of a new deltaproteobacterial order Candidatus Sinidesulfobacterales (Sva0485) by metagenomics and metatranscriptomics.</title>
        <authorList>
            <person name="Tan S."/>
            <person name="Liu J."/>
            <person name="Fang Y."/>
            <person name="Hedlund B."/>
            <person name="Lian Z.-H."/>
            <person name="Huang L.-Y."/>
            <person name="Li J.-T."/>
            <person name="Huang L.-N."/>
            <person name="Li W.-J."/>
            <person name="Jiang H.-C."/>
            <person name="Dong H.-L."/>
            <person name="Shu W.-S."/>
        </authorList>
    </citation>
    <scope>NUCLEOTIDE SEQUENCE [LARGE SCALE GENOMIC DNA]</scope>
    <source>
        <strain evidence="3">AP4</strain>
    </source>
</reference>
<protein>
    <recommendedName>
        <fullName evidence="2">Zinc finger/thioredoxin putative domain-containing protein</fullName>
    </recommendedName>
</protein>
<evidence type="ECO:0000256" key="1">
    <source>
        <dbReference type="SAM" id="Phobius"/>
    </source>
</evidence>
<gene>
    <name evidence="3" type="ORF">EVJ48_08995</name>
</gene>
<comment type="caution">
    <text evidence="3">The sequence shown here is derived from an EMBL/GenBank/DDBJ whole genome shotgun (WGS) entry which is preliminary data.</text>
</comment>
<evidence type="ECO:0000313" key="4">
    <source>
        <dbReference type="Proteomes" id="UP000322454"/>
    </source>
</evidence>
<keyword evidence="1" id="KW-1133">Transmembrane helix</keyword>
<dbReference type="Pfam" id="PF13717">
    <property type="entry name" value="Zn_ribbon_4"/>
    <property type="match status" value="1"/>
</dbReference>
<dbReference type="Proteomes" id="UP000322454">
    <property type="component" value="Unassembled WGS sequence"/>
</dbReference>
<dbReference type="AlphaFoldDB" id="A0A520X8A4"/>
<sequence>MDINCPYCGTHYELNEALIPDGDIKVKCRVCSNVFTLNKKTGVVKDNTAVFSSSADEKTNKTFIDANSVESVSSNAAPEKDDAQTNNNNLSDIPEDFMKSIVSEINSAVAEESAKPDIVKDVSGGKKKSSEKKGASPFQISMVILLGIVFLFFVFSLLVHYGVISAGFLPPAVSEILSSF</sequence>
<keyword evidence="1" id="KW-0812">Transmembrane</keyword>